<comment type="caution">
    <text evidence="2">The sequence shown here is derived from an EMBL/GenBank/DDBJ whole genome shotgun (WGS) entry which is preliminary data.</text>
</comment>
<dbReference type="InterPro" id="IPR030395">
    <property type="entry name" value="GP_PDE_dom"/>
</dbReference>
<evidence type="ECO:0000313" key="2">
    <source>
        <dbReference type="EMBL" id="RCW88335.1"/>
    </source>
</evidence>
<dbReference type="AlphaFoldDB" id="A0A368Z789"/>
<proteinExistence type="predicted"/>
<dbReference type="PROSITE" id="PS51704">
    <property type="entry name" value="GP_PDE"/>
    <property type="match status" value="1"/>
</dbReference>
<dbReference type="Proteomes" id="UP000253345">
    <property type="component" value="Unassembled WGS sequence"/>
</dbReference>
<reference evidence="2 3" key="1">
    <citation type="submission" date="2018-07" db="EMBL/GenBank/DDBJ databases">
        <title>Genomic Encyclopedia of Type Strains, Phase III (KMG-III): the genomes of soil and plant-associated and newly described type strains.</title>
        <authorList>
            <person name="Whitman W."/>
        </authorList>
    </citation>
    <scope>NUCLEOTIDE SEQUENCE [LARGE SCALE GENOMIC DNA]</scope>
    <source>
        <strain evidence="2 3">CECT 8525</strain>
    </source>
</reference>
<keyword evidence="3" id="KW-1185">Reference proteome</keyword>
<dbReference type="PANTHER" id="PTHR46211">
    <property type="entry name" value="GLYCEROPHOSPHORYL DIESTER PHOSPHODIESTERASE"/>
    <property type="match status" value="1"/>
</dbReference>
<dbReference type="GO" id="GO:0006629">
    <property type="term" value="P:lipid metabolic process"/>
    <property type="evidence" value="ECO:0007669"/>
    <property type="project" value="InterPro"/>
</dbReference>
<dbReference type="Pfam" id="PF03009">
    <property type="entry name" value="GDPD"/>
    <property type="match status" value="1"/>
</dbReference>
<accession>A0A368Z789</accession>
<organism evidence="2 3">
    <name type="scientific">Paracoccus lutimaris</name>
    <dbReference type="NCBI Taxonomy" id="1490030"/>
    <lineage>
        <taxon>Bacteria</taxon>
        <taxon>Pseudomonadati</taxon>
        <taxon>Pseudomonadota</taxon>
        <taxon>Alphaproteobacteria</taxon>
        <taxon>Rhodobacterales</taxon>
        <taxon>Paracoccaceae</taxon>
        <taxon>Paracoccus</taxon>
    </lineage>
</organism>
<dbReference type="OrthoDB" id="384721at2"/>
<evidence type="ECO:0000259" key="1">
    <source>
        <dbReference type="PROSITE" id="PS51704"/>
    </source>
</evidence>
<dbReference type="EMBL" id="QPJL01000002">
    <property type="protein sequence ID" value="RCW88335.1"/>
    <property type="molecule type" value="Genomic_DNA"/>
</dbReference>
<protein>
    <submittedName>
        <fullName evidence="2">Glycerophosphoryl diester phosphodiesterase</fullName>
    </submittedName>
</protein>
<dbReference type="GO" id="GO:0008081">
    <property type="term" value="F:phosphoric diester hydrolase activity"/>
    <property type="evidence" value="ECO:0007669"/>
    <property type="project" value="InterPro"/>
</dbReference>
<dbReference type="SUPFAM" id="SSF51695">
    <property type="entry name" value="PLC-like phosphodiesterases"/>
    <property type="match status" value="1"/>
</dbReference>
<dbReference type="PANTHER" id="PTHR46211:SF1">
    <property type="entry name" value="GLYCEROPHOSPHODIESTER PHOSPHODIESTERASE, CYTOPLASMIC"/>
    <property type="match status" value="1"/>
</dbReference>
<gene>
    <name evidence="2" type="ORF">DFP89_102265</name>
</gene>
<dbReference type="InterPro" id="IPR017946">
    <property type="entry name" value="PLC-like_Pdiesterase_TIM-brl"/>
</dbReference>
<feature type="domain" description="GP-PDE" evidence="1">
    <location>
        <begin position="10"/>
        <end position="253"/>
    </location>
</feature>
<sequence>MMGLHPDFLRLPIAHRGLHRPGLPENSMAAFRAAIANGYGIECDIQRAMDSTPMVFHDYELKRLTHESNGTVAASTPQHLARLRLLGTDEQIPTLAQMLAEVAGRTPLLIEIKDPTMDSSAAVGKLPQRVAEELAGYQGPVAVMSFNPHVIAAFHKAAPDIAVGLTTCAYEAGEWPMLDDATRAHLAAIADFDAVGASFISHDRGDLDNPAVTALKARGVPVLTWTIRSAAQEAEARYVADNITFEDYLANTP</sequence>
<dbReference type="Gene3D" id="3.20.20.190">
    <property type="entry name" value="Phosphatidylinositol (PI) phosphodiesterase"/>
    <property type="match status" value="1"/>
</dbReference>
<name>A0A368Z789_9RHOB</name>
<evidence type="ECO:0000313" key="3">
    <source>
        <dbReference type="Proteomes" id="UP000253345"/>
    </source>
</evidence>